<organism evidence="1 2">
    <name type="scientific">Orbilia oligospora</name>
    <name type="common">Nematode-trapping fungus</name>
    <name type="synonym">Arthrobotrys oligospora</name>
    <dbReference type="NCBI Taxonomy" id="2813651"/>
    <lineage>
        <taxon>Eukaryota</taxon>
        <taxon>Fungi</taxon>
        <taxon>Dikarya</taxon>
        <taxon>Ascomycota</taxon>
        <taxon>Pezizomycotina</taxon>
        <taxon>Orbiliomycetes</taxon>
        <taxon>Orbiliales</taxon>
        <taxon>Orbiliaceae</taxon>
        <taxon>Orbilia</taxon>
    </lineage>
</organism>
<evidence type="ECO:0000313" key="2">
    <source>
        <dbReference type="Proteomes" id="UP000614610"/>
    </source>
</evidence>
<dbReference type="EMBL" id="WIWT01000019">
    <property type="protein sequence ID" value="KAF3215403.1"/>
    <property type="molecule type" value="Genomic_DNA"/>
</dbReference>
<proteinExistence type="predicted"/>
<dbReference type="Proteomes" id="UP000614610">
    <property type="component" value="Unassembled WGS sequence"/>
</dbReference>
<protein>
    <submittedName>
        <fullName evidence="1">Uncharacterized protein</fullName>
    </submittedName>
</protein>
<comment type="caution">
    <text evidence="1">The sequence shown here is derived from an EMBL/GenBank/DDBJ whole genome shotgun (WGS) entry which is preliminary data.</text>
</comment>
<name>A0A8H8VEF2_ORBOL</name>
<dbReference type="AlphaFoldDB" id="A0A8H8VEF2"/>
<evidence type="ECO:0000313" key="1">
    <source>
        <dbReference type="EMBL" id="KAF3215403.1"/>
    </source>
</evidence>
<sequence>MYVLVGWCHGLLSKNPKNRSNRMPRSEKSWMDVYACISVAADQQVCALVLTLLSDPPCPPHSPRKCPPPSPPERLHCALKKGMGQGCRENLGPCNIMESACIIVSANNA</sequence>
<accession>A0A8H8VEF2</accession>
<reference evidence="1" key="1">
    <citation type="submission" date="2019-06" db="EMBL/GenBank/DDBJ databases">
        <authorList>
            <person name="Palmer J.M."/>
        </authorList>
    </citation>
    <scope>NUCLEOTIDE SEQUENCE</scope>
    <source>
        <strain evidence="1">TWF679</strain>
    </source>
</reference>
<gene>
    <name evidence="1" type="ORF">TWF679_003925</name>
</gene>